<proteinExistence type="predicted"/>
<name>A0A562BFY7_9BURK</name>
<reference evidence="1 2" key="1">
    <citation type="submission" date="2019-07" db="EMBL/GenBank/DDBJ databases">
        <title>Genome sequencing of lignin-degrading bacterial isolates.</title>
        <authorList>
            <person name="Gladden J."/>
        </authorList>
    </citation>
    <scope>NUCLEOTIDE SEQUENCE [LARGE SCALE GENOMIC DNA]</scope>
    <source>
        <strain evidence="1 2">J11</strain>
    </source>
</reference>
<dbReference type="AlphaFoldDB" id="A0A562BFY7"/>
<dbReference type="OrthoDB" id="9817671at2"/>
<accession>A0A562BFY7</accession>
<evidence type="ECO:0000313" key="2">
    <source>
        <dbReference type="Proteomes" id="UP000318141"/>
    </source>
</evidence>
<keyword evidence="2" id="KW-1185">Reference proteome</keyword>
<evidence type="ECO:0000313" key="1">
    <source>
        <dbReference type="EMBL" id="TWG84086.1"/>
    </source>
</evidence>
<protein>
    <submittedName>
        <fullName evidence="1">Uncharacterized protein</fullName>
    </submittedName>
</protein>
<sequence length="436" mass="49639">MPRISPRRRAAFDILDCLFFNQTWFLRLSEDDGTLHEGSPRAEELIALYKIWQRVNEEVASTGVSGIAAQALKHTVYCMLEAGFSNDVLEKVRNRFDLTDETGMPISRRADAIEPAQAASLHRYEQQFFTALIAVFGEKAHGVCTNTALSIAARIGAAFSDAPAAVKYRLTERVFILEFMNAPVKFLSWMYRIGVLKSKKFVASRATRDISDDFKARVGLLCEFTLMRDFMTRLAAGKDTVRRKGIRRLQDELGDSLSDAAWAQLQEESDFYMRLDRREARQPSTLTFNLARLADEAYLHDFLERFAGNHWRSRFWTGPQQSWTGVIGAGMMWASHSLVDPERKMTRNGNNYSKSGEPVLQEQTVAQRICQNLNEHGLDCKPGSLYEAYLESYMKRPAGLYHRATVYHAWQQELDVVFPAQICDIHYLGIITTSTS</sequence>
<organism evidence="1 2">
    <name type="scientific">Cupriavidus gilardii J11</name>
    <dbReference type="NCBI Taxonomy" id="936133"/>
    <lineage>
        <taxon>Bacteria</taxon>
        <taxon>Pseudomonadati</taxon>
        <taxon>Pseudomonadota</taxon>
        <taxon>Betaproteobacteria</taxon>
        <taxon>Burkholderiales</taxon>
        <taxon>Burkholderiaceae</taxon>
        <taxon>Cupriavidus</taxon>
    </lineage>
</organism>
<comment type="caution">
    <text evidence="1">The sequence shown here is derived from an EMBL/GenBank/DDBJ whole genome shotgun (WGS) entry which is preliminary data.</text>
</comment>
<dbReference type="Proteomes" id="UP000318141">
    <property type="component" value="Unassembled WGS sequence"/>
</dbReference>
<dbReference type="EMBL" id="VLJN01000022">
    <property type="protein sequence ID" value="TWG84086.1"/>
    <property type="molecule type" value="Genomic_DNA"/>
</dbReference>
<gene>
    <name evidence="1" type="ORF">L602_002900000250</name>
</gene>